<organism evidence="2 3">
    <name type="scientific">Purpureocillium lilacinum</name>
    <name type="common">Paecilomyces lilacinus</name>
    <dbReference type="NCBI Taxonomy" id="33203"/>
    <lineage>
        <taxon>Eukaryota</taxon>
        <taxon>Fungi</taxon>
        <taxon>Dikarya</taxon>
        <taxon>Ascomycota</taxon>
        <taxon>Pezizomycotina</taxon>
        <taxon>Sordariomycetes</taxon>
        <taxon>Hypocreomycetidae</taxon>
        <taxon>Hypocreales</taxon>
        <taxon>Ophiocordycipitaceae</taxon>
        <taxon>Purpureocillium</taxon>
    </lineage>
</organism>
<feature type="compositionally biased region" description="Basic residues" evidence="1">
    <location>
        <begin position="39"/>
        <end position="55"/>
    </location>
</feature>
<name>A0A179G2W3_PURLI</name>
<dbReference type="AlphaFoldDB" id="A0A179G2W3"/>
<reference evidence="2 3" key="1">
    <citation type="submission" date="2016-01" db="EMBL/GenBank/DDBJ databases">
        <title>Biosynthesis of antibiotic leucinostatins and their inhibition on Phytophthora in bio-control Purpureocillium lilacinum.</title>
        <authorList>
            <person name="Wang G."/>
            <person name="Liu Z."/>
            <person name="Lin R."/>
            <person name="Li E."/>
            <person name="Mao Z."/>
            <person name="Ling J."/>
            <person name="Yin W."/>
            <person name="Xie B."/>
        </authorList>
    </citation>
    <scope>NUCLEOTIDE SEQUENCE [LARGE SCALE GENOMIC DNA]</scope>
    <source>
        <strain evidence="2">PLBJ-1</strain>
    </source>
</reference>
<keyword evidence="2" id="KW-0378">Hydrolase</keyword>
<feature type="region of interest" description="Disordered" evidence="1">
    <location>
        <begin position="29"/>
        <end position="84"/>
    </location>
</feature>
<dbReference type="GO" id="GO:0004519">
    <property type="term" value="F:endonuclease activity"/>
    <property type="evidence" value="ECO:0007669"/>
    <property type="project" value="UniProtKB-KW"/>
</dbReference>
<proteinExistence type="predicted"/>
<dbReference type="Proteomes" id="UP000078240">
    <property type="component" value="Unassembled WGS sequence"/>
</dbReference>
<comment type="caution">
    <text evidence="2">The sequence shown here is derived from an EMBL/GenBank/DDBJ whole genome shotgun (WGS) entry which is preliminary data.</text>
</comment>
<keyword evidence="2" id="KW-0540">Nuclease</keyword>
<gene>
    <name evidence="2" type="ORF">VFPBJ_10492</name>
</gene>
<protein>
    <submittedName>
        <fullName evidence="2">HNH endonuclease</fullName>
    </submittedName>
</protein>
<dbReference type="PANTHER" id="PTHR37827">
    <property type="entry name" value="TUDOR DOMAIN-CONTAINING PROTEIN"/>
    <property type="match status" value="1"/>
</dbReference>
<evidence type="ECO:0000256" key="1">
    <source>
        <dbReference type="SAM" id="MobiDB-lite"/>
    </source>
</evidence>
<dbReference type="PANTHER" id="PTHR37827:SF1">
    <property type="entry name" value="HNH DOMAIN-CONTAINING PROTEIN"/>
    <property type="match status" value="1"/>
</dbReference>
<evidence type="ECO:0000313" key="2">
    <source>
        <dbReference type="EMBL" id="OAQ71713.1"/>
    </source>
</evidence>
<dbReference type="EMBL" id="LSBH01000010">
    <property type="protein sequence ID" value="OAQ71713.1"/>
    <property type="molecule type" value="Genomic_DNA"/>
</dbReference>
<evidence type="ECO:0000313" key="3">
    <source>
        <dbReference type="Proteomes" id="UP000078240"/>
    </source>
</evidence>
<accession>A0A179G2W3</accession>
<sequence>MASIPEEESPSPNYAVFRDCFSTTLLRAQAADQGSAGGSKKRRRARPAARARKGAAKAGDARARAPDPPSPDADRDTTAAGPQQDAEELADFIDYLAGSIFDSLPEGLRGADHRSWRESEALQAQFALPLTEESVLALDLAPPIPETLVTYGLVAADPTTDSPLPSSTEAFLAPVLTAYLESVTTAPPATQATRTEACELCGRTWIPLSYHHLIPRFVHEKAVKRGWHRREDLQNVAWLCGACHRFVHHFRGHEDLARDYYTVERLLAEDEVRRFAAWAGRLRWKGGKVRGR</sequence>
<keyword evidence="2" id="KW-0255">Endonuclease</keyword>